<sequence length="74" mass="7891">MISFKALQHRLDHSFTHNQTGTDDAAIAAAESGSVEDMRAFTDAAQKMATATSVMSEGLRAQHGLTKSIIDGIQ</sequence>
<dbReference type="OrthoDB" id="7007346at2"/>
<proteinExistence type="predicted"/>
<organism evidence="1 2">
    <name type="scientific">Pseudomonas agarici</name>
    <dbReference type="NCBI Taxonomy" id="46677"/>
    <lineage>
        <taxon>Bacteria</taxon>
        <taxon>Pseudomonadati</taxon>
        <taxon>Pseudomonadota</taxon>
        <taxon>Gammaproteobacteria</taxon>
        <taxon>Pseudomonadales</taxon>
        <taxon>Pseudomonadaceae</taxon>
        <taxon>Pseudomonas</taxon>
    </lineage>
</organism>
<dbReference type="Proteomes" id="UP000063229">
    <property type="component" value="Chromosome"/>
</dbReference>
<reference evidence="1 2" key="1">
    <citation type="submission" date="2016-01" db="EMBL/GenBank/DDBJ databases">
        <authorList>
            <person name="McClelland M."/>
            <person name="Jain A."/>
            <person name="Saraogi P."/>
            <person name="Mendelson R."/>
            <person name="Westerman R."/>
            <person name="SanMiguel P."/>
            <person name="Csonka L."/>
        </authorList>
    </citation>
    <scope>NUCLEOTIDE SEQUENCE [LARGE SCALE GENOMIC DNA]</scope>
    <source>
        <strain evidence="1 2">NCPPB 2472</strain>
    </source>
</reference>
<accession>A0A0X1T5C9</accession>
<dbReference type="EMBL" id="CP014135">
    <property type="protein sequence ID" value="AMB87258.1"/>
    <property type="molecule type" value="Genomic_DNA"/>
</dbReference>
<dbReference type="InterPro" id="IPR009371">
    <property type="entry name" value="T3SS_HrpF"/>
</dbReference>
<dbReference type="RefSeq" id="WP_017133209.1">
    <property type="nucleotide sequence ID" value="NZ_CP014135.1"/>
</dbReference>
<dbReference type="KEGG" id="pagb:AWM79_18950"/>
<dbReference type="Pfam" id="PF06266">
    <property type="entry name" value="HrpF"/>
    <property type="match status" value="1"/>
</dbReference>
<name>A0A0X1T5C9_PSEAA</name>
<evidence type="ECO:0000313" key="1">
    <source>
        <dbReference type="EMBL" id="AMB87258.1"/>
    </source>
</evidence>
<gene>
    <name evidence="1" type="ORF">AWM79_18950</name>
</gene>
<dbReference type="AlphaFoldDB" id="A0A0X1T5C9"/>
<dbReference type="STRING" id="46677.AWM79_18950"/>
<protein>
    <submittedName>
        <fullName evidence="1">Type III secretion protein</fullName>
    </submittedName>
</protein>
<keyword evidence="2" id="KW-1185">Reference proteome</keyword>
<evidence type="ECO:0000313" key="2">
    <source>
        <dbReference type="Proteomes" id="UP000063229"/>
    </source>
</evidence>